<dbReference type="InterPro" id="IPR037523">
    <property type="entry name" value="VOC_core"/>
</dbReference>
<organism evidence="2 3">
    <name type="scientific">Paenibacillus hemerocallicola</name>
    <dbReference type="NCBI Taxonomy" id="1172614"/>
    <lineage>
        <taxon>Bacteria</taxon>
        <taxon>Bacillati</taxon>
        <taxon>Bacillota</taxon>
        <taxon>Bacilli</taxon>
        <taxon>Bacillales</taxon>
        <taxon>Paenibacillaceae</taxon>
        <taxon>Paenibacillus</taxon>
    </lineage>
</organism>
<dbReference type="Proteomes" id="UP000307943">
    <property type="component" value="Unassembled WGS sequence"/>
</dbReference>
<proteinExistence type="predicted"/>
<dbReference type="PANTHER" id="PTHR39175">
    <property type="entry name" value="FAMILY PROTEIN, PUTATIVE (AFU_ORTHOLOGUE AFUA_3G15060)-RELATED"/>
    <property type="match status" value="1"/>
</dbReference>
<evidence type="ECO:0000313" key="3">
    <source>
        <dbReference type="Proteomes" id="UP000307943"/>
    </source>
</evidence>
<comment type="caution">
    <text evidence="2">The sequence shown here is derived from an EMBL/GenBank/DDBJ whole genome shotgun (WGS) entry which is preliminary data.</text>
</comment>
<dbReference type="OrthoDB" id="9813630at2"/>
<dbReference type="InterPro" id="IPR004360">
    <property type="entry name" value="Glyas_Fos-R_dOase_dom"/>
</dbReference>
<sequence>MKLKGVIEVTHAHLGLDHVQLAAPRGGEEAARGFYGDMLGMVEIPKPDALLKRGGVWFQCGAHQLHIGIQDDFTAAAKAHPAFAIQGIAALRSRLESHGIDIIEDVPIDGVIRFHIRDPFGNRVEFVEKL</sequence>
<evidence type="ECO:0000259" key="1">
    <source>
        <dbReference type="PROSITE" id="PS51819"/>
    </source>
</evidence>
<evidence type="ECO:0000313" key="2">
    <source>
        <dbReference type="EMBL" id="TNJ57156.1"/>
    </source>
</evidence>
<dbReference type="EMBL" id="VDCQ01000104">
    <property type="protein sequence ID" value="TNJ57156.1"/>
    <property type="molecule type" value="Genomic_DNA"/>
</dbReference>
<gene>
    <name evidence="2" type="ORF">FE784_38625</name>
</gene>
<name>A0A5C4SW21_9BACL</name>
<protein>
    <submittedName>
        <fullName evidence="2">Glyoxalase</fullName>
    </submittedName>
</protein>
<keyword evidence="3" id="KW-1185">Reference proteome</keyword>
<dbReference type="Gene3D" id="3.10.180.10">
    <property type="entry name" value="2,3-Dihydroxybiphenyl 1,2-Dioxygenase, domain 1"/>
    <property type="match status" value="1"/>
</dbReference>
<dbReference type="Pfam" id="PF00903">
    <property type="entry name" value="Glyoxalase"/>
    <property type="match status" value="1"/>
</dbReference>
<feature type="domain" description="VOC" evidence="1">
    <location>
        <begin position="15"/>
        <end position="129"/>
    </location>
</feature>
<accession>A0A5C4SW21</accession>
<dbReference type="AlphaFoldDB" id="A0A5C4SW21"/>
<reference evidence="2 3" key="1">
    <citation type="submission" date="2019-05" db="EMBL/GenBank/DDBJ databases">
        <title>We sequenced the genome of Paenibacillus hemerocallicola KCTC 33185 for further insight into its adaptation and study the phylogeny of Paenibacillus.</title>
        <authorList>
            <person name="Narsing Rao M.P."/>
        </authorList>
    </citation>
    <scope>NUCLEOTIDE SEQUENCE [LARGE SCALE GENOMIC DNA]</scope>
    <source>
        <strain evidence="2 3">KCTC 33185</strain>
    </source>
</reference>
<dbReference type="PROSITE" id="PS51819">
    <property type="entry name" value="VOC"/>
    <property type="match status" value="1"/>
</dbReference>
<dbReference type="PANTHER" id="PTHR39175:SF1">
    <property type="entry name" value="FAMILY PROTEIN, PUTATIVE (AFU_ORTHOLOGUE AFUA_3G15060)-RELATED"/>
    <property type="match status" value="1"/>
</dbReference>
<dbReference type="InterPro" id="IPR029068">
    <property type="entry name" value="Glyas_Bleomycin-R_OHBP_Dase"/>
</dbReference>
<dbReference type="SUPFAM" id="SSF54593">
    <property type="entry name" value="Glyoxalase/Bleomycin resistance protein/Dihydroxybiphenyl dioxygenase"/>
    <property type="match status" value="1"/>
</dbReference>